<dbReference type="EMBL" id="JACIIZ010000002">
    <property type="protein sequence ID" value="MBB6250133.1"/>
    <property type="molecule type" value="Genomic_DNA"/>
</dbReference>
<accession>A0A7X0AU40</accession>
<reference evidence="1 2" key="1">
    <citation type="submission" date="2020-08" db="EMBL/GenBank/DDBJ databases">
        <title>Genomic Encyclopedia of Type Strains, Phase IV (KMG-IV): sequencing the most valuable type-strain genomes for metagenomic binning, comparative biology and taxonomic classification.</title>
        <authorList>
            <person name="Goeker M."/>
        </authorList>
    </citation>
    <scope>NUCLEOTIDE SEQUENCE [LARGE SCALE GENOMIC DNA]</scope>
    <source>
        <strain evidence="1 2">DSM 22198</strain>
    </source>
</reference>
<gene>
    <name evidence="1" type="ORF">FHS74_000674</name>
</gene>
<protein>
    <submittedName>
        <fullName evidence="1">Uncharacterized protein</fullName>
    </submittedName>
</protein>
<organism evidence="1 2">
    <name type="scientific">Nitrospirillum iridis</name>
    <dbReference type="NCBI Taxonomy" id="765888"/>
    <lineage>
        <taxon>Bacteria</taxon>
        <taxon>Pseudomonadati</taxon>
        <taxon>Pseudomonadota</taxon>
        <taxon>Alphaproteobacteria</taxon>
        <taxon>Rhodospirillales</taxon>
        <taxon>Azospirillaceae</taxon>
        <taxon>Nitrospirillum</taxon>
    </lineage>
</organism>
<comment type="caution">
    <text evidence="1">The sequence shown here is derived from an EMBL/GenBank/DDBJ whole genome shotgun (WGS) entry which is preliminary data.</text>
</comment>
<name>A0A7X0AU40_9PROT</name>
<dbReference type="RefSeq" id="WP_184797454.1">
    <property type="nucleotide sequence ID" value="NZ_JACIIZ010000002.1"/>
</dbReference>
<dbReference type="Proteomes" id="UP000539175">
    <property type="component" value="Unassembled WGS sequence"/>
</dbReference>
<dbReference type="AlphaFoldDB" id="A0A7X0AU40"/>
<evidence type="ECO:0000313" key="2">
    <source>
        <dbReference type="Proteomes" id="UP000539175"/>
    </source>
</evidence>
<sequence length="208" mass="23160">MNLRFFVVMSVLYIIILNHSHARSGEPKSANTSNEKCQGRLDIAYAALYGTVHLTDILSNDAPIFPLVLDKGSDGNFETVPLKEKSDFWKIGWKGKSPAAEMIHLSYSTPYRSLVKHCIQDHKKTRPVGSLLSDRYKFYTPTVAPYFTSYGPLEVKVTDPIVNSEGTQALIFYSVAEIDGIGGSNGIVFLKVNENKWDVVGRRILSVS</sequence>
<keyword evidence="2" id="KW-1185">Reference proteome</keyword>
<proteinExistence type="predicted"/>
<evidence type="ECO:0000313" key="1">
    <source>
        <dbReference type="EMBL" id="MBB6250133.1"/>
    </source>
</evidence>